<feature type="domain" description="Protein kinase" evidence="2">
    <location>
        <begin position="33"/>
        <end position="337"/>
    </location>
</feature>
<dbReference type="EMBL" id="SEOQ01000851">
    <property type="protein sequence ID" value="TFY56161.1"/>
    <property type="molecule type" value="Genomic_DNA"/>
</dbReference>
<evidence type="ECO:0000256" key="1">
    <source>
        <dbReference type="SAM" id="MobiDB-lite"/>
    </source>
</evidence>
<keyword evidence="4" id="KW-1185">Reference proteome</keyword>
<dbReference type="PANTHER" id="PTHR38248:SF2">
    <property type="entry name" value="FUNK1 11"/>
    <property type="match status" value="1"/>
</dbReference>
<dbReference type="PANTHER" id="PTHR38248">
    <property type="entry name" value="FUNK1 6"/>
    <property type="match status" value="1"/>
</dbReference>
<comment type="caution">
    <text evidence="3">The sequence shown here is derived from an EMBL/GenBank/DDBJ whole genome shotgun (WGS) entry which is preliminary data.</text>
</comment>
<feature type="compositionally biased region" description="Acidic residues" evidence="1">
    <location>
        <begin position="370"/>
        <end position="379"/>
    </location>
</feature>
<reference evidence="3 4" key="1">
    <citation type="submission" date="2019-02" db="EMBL/GenBank/DDBJ databases">
        <title>Genome sequencing of the rare red list fungi Dentipellis fragilis.</title>
        <authorList>
            <person name="Buettner E."/>
            <person name="Kellner H."/>
        </authorList>
    </citation>
    <scope>NUCLEOTIDE SEQUENCE [LARGE SCALE GENOMIC DNA]</scope>
    <source>
        <strain evidence="3 4">DSM 105465</strain>
    </source>
</reference>
<accession>A0A4Y9Y409</accession>
<evidence type="ECO:0000259" key="2">
    <source>
        <dbReference type="PROSITE" id="PS50011"/>
    </source>
</evidence>
<dbReference type="OrthoDB" id="5569250at2759"/>
<evidence type="ECO:0000313" key="4">
    <source>
        <dbReference type="Proteomes" id="UP000298327"/>
    </source>
</evidence>
<dbReference type="GO" id="GO:0004672">
    <property type="term" value="F:protein kinase activity"/>
    <property type="evidence" value="ECO:0007669"/>
    <property type="project" value="InterPro"/>
</dbReference>
<feature type="compositionally biased region" description="Gly residues" evidence="1">
    <location>
        <begin position="418"/>
        <end position="428"/>
    </location>
</feature>
<feature type="compositionally biased region" description="Basic and acidic residues" evidence="1">
    <location>
        <begin position="380"/>
        <end position="407"/>
    </location>
</feature>
<dbReference type="InterPro" id="IPR040976">
    <property type="entry name" value="Pkinase_fungal"/>
</dbReference>
<dbReference type="InterPro" id="IPR011009">
    <property type="entry name" value="Kinase-like_dom_sf"/>
</dbReference>
<organism evidence="3 4">
    <name type="scientific">Dentipellis fragilis</name>
    <dbReference type="NCBI Taxonomy" id="205917"/>
    <lineage>
        <taxon>Eukaryota</taxon>
        <taxon>Fungi</taxon>
        <taxon>Dikarya</taxon>
        <taxon>Basidiomycota</taxon>
        <taxon>Agaricomycotina</taxon>
        <taxon>Agaricomycetes</taxon>
        <taxon>Russulales</taxon>
        <taxon>Hericiaceae</taxon>
        <taxon>Dentipellis</taxon>
    </lineage>
</organism>
<dbReference type="Pfam" id="PF17667">
    <property type="entry name" value="Pkinase_fungal"/>
    <property type="match status" value="1"/>
</dbReference>
<dbReference type="InterPro" id="IPR000719">
    <property type="entry name" value="Prot_kinase_dom"/>
</dbReference>
<dbReference type="AlphaFoldDB" id="A0A4Y9Y409"/>
<dbReference type="STRING" id="205917.A0A4Y9Y409"/>
<name>A0A4Y9Y409_9AGAM</name>
<dbReference type="PROSITE" id="PS50011">
    <property type="entry name" value="PROTEIN_KINASE_DOM"/>
    <property type="match status" value="1"/>
</dbReference>
<dbReference type="Gene3D" id="1.10.510.10">
    <property type="entry name" value="Transferase(Phosphotransferase) domain 1"/>
    <property type="match status" value="1"/>
</dbReference>
<dbReference type="PROSITE" id="PS00109">
    <property type="entry name" value="PROTEIN_KINASE_TYR"/>
    <property type="match status" value="1"/>
</dbReference>
<dbReference type="Proteomes" id="UP000298327">
    <property type="component" value="Unassembled WGS sequence"/>
</dbReference>
<dbReference type="SUPFAM" id="SSF56112">
    <property type="entry name" value="Protein kinase-like (PK-like)"/>
    <property type="match status" value="1"/>
</dbReference>
<gene>
    <name evidence="3" type="ORF">EVG20_g9035</name>
</gene>
<protein>
    <recommendedName>
        <fullName evidence="2">Protein kinase domain-containing protein</fullName>
    </recommendedName>
</protein>
<dbReference type="GO" id="GO:0005524">
    <property type="term" value="F:ATP binding"/>
    <property type="evidence" value="ECO:0007669"/>
    <property type="project" value="InterPro"/>
</dbReference>
<evidence type="ECO:0000313" key="3">
    <source>
        <dbReference type="EMBL" id="TFY56161.1"/>
    </source>
</evidence>
<sequence length="469" mass="53560">MSSALAPIQAVYDLTLPFYSTSDSQEVKTPVDFDVVDKALHVQYGIVGRGTVVLPVRLSPGAQCKDVKASRNYVAKFSWPVSSRIKEDKFIWKIRKSVGEKWQRFIPELKLSLTIEGTSKLAFLPREVLKNLSGPPPELRVLRILVSPRYEHLRDARSLAEFKKVFVHLVWVHHVVKFKAGVLHRDLSTGNLMFNRDKRDQAYGILNDWDLCEEVDTDPKNHTATSRHRTGTLPFMAMELLSDKPPIHRYRHDLESFFWILIWAVYHFELNGKERRPNDLVNSWMQGTWKEMALAKRDFLAGGDEIVSDLLSKTTLAFRPLIRTWIIPLLDMLTEYYSAWKAHKARTLKVMANDPASKKKDEAFRLDQDYYDDSDDDEDNNKTKNKNVEGKVVGDDNRARGGLDSKIENQVVYRTDTEGGGKPGGGGNRKVDDGYNDVPAEEQWSEETANDTVTFEKFMLAIGQSPELA</sequence>
<feature type="region of interest" description="Disordered" evidence="1">
    <location>
        <begin position="370"/>
        <end position="436"/>
    </location>
</feature>
<proteinExistence type="predicted"/>
<dbReference type="InterPro" id="IPR008266">
    <property type="entry name" value="Tyr_kinase_AS"/>
</dbReference>